<dbReference type="AlphaFoldDB" id="A0A060RLQ2"/>
<dbReference type="Proteomes" id="UP000027584">
    <property type="component" value="Unassembled WGS sequence"/>
</dbReference>
<gene>
    <name evidence="1" type="ORF">BN963_SGAL_02245</name>
</gene>
<reference evidence="1 2" key="1">
    <citation type="submission" date="2014-02" db="EMBL/GenBank/DDBJ databases">
        <authorList>
            <person name="Manrique M."/>
        </authorList>
    </citation>
    <scope>NUCLEOTIDE SEQUENCE [LARGE SCALE GENOMIC DNA]</scope>
    <source>
        <strain evidence="1 2">LMG17956</strain>
    </source>
</reference>
<accession>A0A060RLQ2</accession>
<evidence type="ECO:0000313" key="2">
    <source>
        <dbReference type="Proteomes" id="UP000027584"/>
    </source>
</evidence>
<dbReference type="Gene3D" id="1.10.10.10">
    <property type="entry name" value="Winged helix-like DNA-binding domain superfamily/Winged helix DNA-binding domain"/>
    <property type="match status" value="1"/>
</dbReference>
<dbReference type="EMBL" id="CCBC010000214">
    <property type="protein sequence ID" value="CDO19038.1"/>
    <property type="molecule type" value="Genomic_DNA"/>
</dbReference>
<organism evidence="1 2">
    <name type="scientific">Streptococcus gallolyticus</name>
    <dbReference type="NCBI Taxonomy" id="315405"/>
    <lineage>
        <taxon>Bacteria</taxon>
        <taxon>Bacillati</taxon>
        <taxon>Bacillota</taxon>
        <taxon>Bacilli</taxon>
        <taxon>Lactobacillales</taxon>
        <taxon>Streptococcaceae</taxon>
        <taxon>Streptococcus</taxon>
    </lineage>
</organism>
<proteinExistence type="predicted"/>
<evidence type="ECO:0000313" key="1">
    <source>
        <dbReference type="EMBL" id="CDO19038.1"/>
    </source>
</evidence>
<protein>
    <submittedName>
        <fullName evidence="1">Uncharacterized protein</fullName>
    </submittedName>
</protein>
<comment type="caution">
    <text evidence="1">The sequence shown here is derived from an EMBL/GenBank/DDBJ whole genome shotgun (WGS) entry which is preliminary data.</text>
</comment>
<sequence length="193" mass="22821">MPFYTFRHSITAHNVSFCPRTERGFMTNKTKESRMHKINKAVKANDWNEVSRLLQQEQNNAERRDRYHHKQSLDENVSCNDGKQRERYEMIASSDLTPEEALYQKELHKAKDKAKEKLSLIDRVIVEMVAEQEASYSATARHISKCYKKMSDVTVKAHYVKALKKLSFLARRLSLIAKSSYFLVWNFYYFVKK</sequence>
<dbReference type="InterPro" id="IPR036388">
    <property type="entry name" value="WH-like_DNA-bd_sf"/>
</dbReference>
<name>A0A060RLQ2_9STRE</name>
<reference evidence="1 2" key="2">
    <citation type="submission" date="2014-05" db="EMBL/GenBank/DDBJ databases">
        <title>Genome sequence of Streptococcus gallolyticus.</title>
        <authorList>
            <person name="Del Campo R."/>
        </authorList>
    </citation>
    <scope>NUCLEOTIDE SEQUENCE [LARGE SCALE GENOMIC DNA]</scope>
    <source>
        <strain evidence="1 2">LMG17956</strain>
    </source>
</reference>